<gene>
    <name evidence="2" type="ORF">DES52_101418</name>
</gene>
<dbReference type="SMART" id="SM00471">
    <property type="entry name" value="HDc"/>
    <property type="match status" value="1"/>
</dbReference>
<dbReference type="InterPro" id="IPR037522">
    <property type="entry name" value="HD_GYP_dom"/>
</dbReference>
<dbReference type="Pfam" id="PF01966">
    <property type="entry name" value="HD"/>
    <property type="match status" value="1"/>
</dbReference>
<protein>
    <submittedName>
        <fullName evidence="2">HD-GYP domain-containing protein (C-di-GMP phosphodiesterase class II)</fullName>
    </submittedName>
</protein>
<dbReference type="InterPro" id="IPR003607">
    <property type="entry name" value="HD/PDEase_dom"/>
</dbReference>
<dbReference type="RefSeq" id="WP_110885078.1">
    <property type="nucleotide sequence ID" value="NZ_QJSX01000001.1"/>
</dbReference>
<proteinExistence type="predicted"/>
<dbReference type="InterPro" id="IPR006674">
    <property type="entry name" value="HD_domain"/>
</dbReference>
<dbReference type="InterPro" id="IPR052020">
    <property type="entry name" value="Cyclic_di-GMP/3'3'-cGAMP_PDE"/>
</dbReference>
<dbReference type="SUPFAM" id="SSF109604">
    <property type="entry name" value="HD-domain/PDEase-like"/>
    <property type="match status" value="1"/>
</dbReference>
<dbReference type="AlphaFoldDB" id="A0A318SDA1"/>
<evidence type="ECO:0000313" key="2">
    <source>
        <dbReference type="EMBL" id="PYE56613.1"/>
    </source>
</evidence>
<comment type="caution">
    <text evidence="2">The sequence shown here is derived from an EMBL/GenBank/DDBJ whole genome shotgun (WGS) entry which is preliminary data.</text>
</comment>
<feature type="domain" description="HD-GYP" evidence="1">
    <location>
        <begin position="156"/>
        <end position="335"/>
    </location>
</feature>
<accession>A0A318SDA1</accession>
<dbReference type="Pfam" id="PF01590">
    <property type="entry name" value="GAF"/>
    <property type="match status" value="1"/>
</dbReference>
<dbReference type="Gene3D" id="3.30.450.40">
    <property type="match status" value="1"/>
</dbReference>
<dbReference type="Proteomes" id="UP000248326">
    <property type="component" value="Unassembled WGS sequence"/>
</dbReference>
<organism evidence="2 3">
    <name type="scientific">Deinococcus yavapaiensis KR-236</name>
    <dbReference type="NCBI Taxonomy" id="694435"/>
    <lineage>
        <taxon>Bacteria</taxon>
        <taxon>Thermotogati</taxon>
        <taxon>Deinococcota</taxon>
        <taxon>Deinococci</taxon>
        <taxon>Deinococcales</taxon>
        <taxon>Deinococcaceae</taxon>
        <taxon>Deinococcus</taxon>
    </lineage>
</organism>
<dbReference type="SUPFAM" id="SSF55781">
    <property type="entry name" value="GAF domain-like"/>
    <property type="match status" value="1"/>
</dbReference>
<name>A0A318SDA1_9DEIO</name>
<dbReference type="PANTHER" id="PTHR45228">
    <property type="entry name" value="CYCLIC DI-GMP PHOSPHODIESTERASE TM_0186-RELATED"/>
    <property type="match status" value="1"/>
</dbReference>
<dbReference type="InterPro" id="IPR003018">
    <property type="entry name" value="GAF"/>
</dbReference>
<evidence type="ECO:0000259" key="1">
    <source>
        <dbReference type="PROSITE" id="PS51832"/>
    </source>
</evidence>
<dbReference type="CDD" id="cd00077">
    <property type="entry name" value="HDc"/>
    <property type="match status" value="1"/>
</dbReference>
<dbReference type="PROSITE" id="PS51832">
    <property type="entry name" value="HD_GYP"/>
    <property type="match status" value="1"/>
</dbReference>
<sequence length="335" mass="35914">MFRRPAKQPATSAPAAVPIVNDPGKVLGDLLAKPTLEGVLEAALHQAIELAGGGNLKGYAVVRPGEDRVAAVVGYDRELVGSPLSGPWSSGRARVVADGATELFATNPPEVRAKLDLLGMREVRSSLIAPLRDRNRFLGAIVLDRYGEGGFATLQLEAVTRWATAVTPLVSLLEAREDARALARQLSGVFVEAVESLDFDAVGHSRKVTEIALKLGRTAGLSEREMDELWYASTLHDLGKLHGDDGHAMLGANLLHDVSGLTNARLGVRHHHERWDGFGEPDRLAGEEIPLLARIVAIADAYVRKGDVGALQNEVGKTLDPRLVAVLEKALKDEP</sequence>
<reference evidence="2 3" key="1">
    <citation type="submission" date="2018-06" db="EMBL/GenBank/DDBJ databases">
        <title>Genomic Encyclopedia of Type Strains, Phase IV (KMG-IV): sequencing the most valuable type-strain genomes for metagenomic binning, comparative biology and taxonomic classification.</title>
        <authorList>
            <person name="Goeker M."/>
        </authorList>
    </citation>
    <scope>NUCLEOTIDE SEQUENCE [LARGE SCALE GENOMIC DNA]</scope>
    <source>
        <strain evidence="2 3">DSM 18048</strain>
    </source>
</reference>
<dbReference type="InterPro" id="IPR029016">
    <property type="entry name" value="GAF-like_dom_sf"/>
</dbReference>
<keyword evidence="3" id="KW-1185">Reference proteome</keyword>
<dbReference type="EMBL" id="QJSX01000001">
    <property type="protein sequence ID" value="PYE56613.1"/>
    <property type="molecule type" value="Genomic_DNA"/>
</dbReference>
<dbReference type="OrthoDB" id="9802066at2"/>
<dbReference type="PANTHER" id="PTHR45228:SF4">
    <property type="entry name" value="LIPOPROTEIN"/>
    <property type="match status" value="1"/>
</dbReference>
<evidence type="ECO:0000313" key="3">
    <source>
        <dbReference type="Proteomes" id="UP000248326"/>
    </source>
</evidence>
<dbReference type="Gene3D" id="1.10.3210.10">
    <property type="entry name" value="Hypothetical protein af1432"/>
    <property type="match status" value="2"/>
</dbReference>